<evidence type="ECO:0000256" key="4">
    <source>
        <dbReference type="ARBA" id="ARBA00023219"/>
    </source>
</evidence>
<keyword evidence="4" id="KW-0231">Viral genome packaging</keyword>
<proteinExistence type="predicted"/>
<dbReference type="NCBIfam" id="TIGR01630">
    <property type="entry name" value="psiM2_ORF9"/>
    <property type="match status" value="1"/>
</dbReference>
<name>A0A8S5T246_9CAUD</name>
<dbReference type="Gene3D" id="3.30.420.240">
    <property type="match status" value="1"/>
</dbReference>
<evidence type="ECO:0000259" key="5">
    <source>
        <dbReference type="Pfam" id="PF17289"/>
    </source>
</evidence>
<evidence type="ECO:0000256" key="3">
    <source>
        <dbReference type="ARBA" id="ARBA00022840"/>
    </source>
</evidence>
<evidence type="ECO:0000256" key="1">
    <source>
        <dbReference type="ARBA" id="ARBA00022612"/>
    </source>
</evidence>
<accession>A0A8S5T246</accession>
<dbReference type="GO" id="GO:0005524">
    <property type="term" value="F:ATP binding"/>
    <property type="evidence" value="ECO:0007669"/>
    <property type="project" value="UniProtKB-KW"/>
</dbReference>
<keyword evidence="3" id="KW-0067">ATP-binding</keyword>
<organism evidence="6">
    <name type="scientific">Myoviridae sp. ct5ra14</name>
    <dbReference type="NCBI Taxonomy" id="2827659"/>
    <lineage>
        <taxon>Viruses</taxon>
        <taxon>Duplodnaviria</taxon>
        <taxon>Heunggongvirae</taxon>
        <taxon>Uroviricota</taxon>
        <taxon>Caudoviricetes</taxon>
    </lineage>
</organism>
<dbReference type="EMBL" id="BK032730">
    <property type="protein sequence ID" value="DAF57176.1"/>
    <property type="molecule type" value="Genomic_DNA"/>
</dbReference>
<keyword evidence="2" id="KW-0547">Nucleotide-binding</keyword>
<reference evidence="6" key="1">
    <citation type="journal article" date="2021" name="Proc. Natl. Acad. Sci. U.S.A.">
        <title>A Catalog of Tens of Thousands of Viruses from Human Metagenomes Reveals Hidden Associations with Chronic Diseases.</title>
        <authorList>
            <person name="Tisza M.J."/>
            <person name="Buck C.B."/>
        </authorList>
    </citation>
    <scope>NUCLEOTIDE SEQUENCE</scope>
    <source>
        <strain evidence="6">Ct5ra14</strain>
    </source>
</reference>
<dbReference type="InterPro" id="IPR006517">
    <property type="entry name" value="Phage_terminase_lsu-like_C"/>
</dbReference>
<dbReference type="InterPro" id="IPR035421">
    <property type="entry name" value="Terminase_6C"/>
</dbReference>
<dbReference type="Pfam" id="PF03237">
    <property type="entry name" value="Terminase_6N"/>
    <property type="match status" value="1"/>
</dbReference>
<feature type="domain" description="Terminase large subunit gp17-like C-terminal" evidence="5">
    <location>
        <begin position="317"/>
        <end position="461"/>
    </location>
</feature>
<evidence type="ECO:0000313" key="6">
    <source>
        <dbReference type="EMBL" id="DAF57176.1"/>
    </source>
</evidence>
<evidence type="ECO:0000256" key="2">
    <source>
        <dbReference type="ARBA" id="ARBA00022741"/>
    </source>
</evidence>
<dbReference type="Pfam" id="PF17289">
    <property type="entry name" value="Terminase_6C"/>
    <property type="match status" value="1"/>
</dbReference>
<protein>
    <submittedName>
        <fullName evidence="6">Large Terminase</fullName>
    </submittedName>
</protein>
<keyword evidence="1" id="KW-1188">Viral release from host cell</keyword>
<sequence>MRLPTIQEIRLAKARKGLSYFTLHTKPDYLLGWVHKEICDELDRFLQDVADKKSPRLIITMPPRSGKSELVSRRFPAFALGRNPELQIIATSYSSDLSQRFNRDVQRVIDDEKYFDLFPNTRLSNSRVRTDSRGSYIRTSDLFEIVGHAGAYRSCGVGGGITGQGADILIIDDPIKDRAQAGSKTIRDSIWDWYTSTAYTRLSPGGGVIVMATRWHTDDLIGRLIQRMGEGDTFRIVNYPAIAEHDELHRKAGEALHPERYPLSTLLQIQKTIGSRDWEALYQQHPVPDGGALFKLEWFRRWTASSLPPEFDHTLMSWDMTFKDSKNSDYVVGQVWGKKGPNFYLLDQVRGQWDFVKTKEMVRVLAQKWPRVVRKLVEDKANGSAVISELKSTVSGFVPITPTESKEARASSVTPYFEAGNVFIPEDTEAPWVPHYVSELLEFPAGSHDDQVDSTTQALNYFRNGSGVILTREQMQQARFRF</sequence>